<reference evidence="7" key="2">
    <citation type="submission" date="2015-06" db="UniProtKB">
        <authorList>
            <consortium name="EnsemblPlants"/>
        </authorList>
    </citation>
    <scope>IDENTIFICATION</scope>
    <source>
        <strain evidence="7">cv. Heinz 1706</strain>
    </source>
</reference>
<keyword evidence="3" id="KW-0238">DNA-binding</keyword>
<comment type="subcellular location">
    <subcellularLocation>
        <location evidence="1">Nucleus</location>
    </subcellularLocation>
</comment>
<dbReference type="PaxDb" id="4081-Solyc07g019480.1.1"/>
<evidence type="ECO:0000256" key="5">
    <source>
        <dbReference type="ARBA" id="ARBA00023242"/>
    </source>
</evidence>
<dbReference type="Proteomes" id="UP000004994">
    <property type="component" value="Chromosome 7"/>
</dbReference>
<dbReference type="PhylomeDB" id="K4CCR0"/>
<dbReference type="PROSITE" id="PS50863">
    <property type="entry name" value="B3"/>
    <property type="match status" value="1"/>
</dbReference>
<keyword evidence="5" id="KW-0539">Nucleus</keyword>
<dbReference type="InterPro" id="IPR003340">
    <property type="entry name" value="B3_DNA-bd"/>
</dbReference>
<evidence type="ECO:0000259" key="6">
    <source>
        <dbReference type="PROSITE" id="PS50863"/>
    </source>
</evidence>
<keyword evidence="8" id="KW-1185">Reference proteome</keyword>
<evidence type="ECO:0000256" key="1">
    <source>
        <dbReference type="ARBA" id="ARBA00004123"/>
    </source>
</evidence>
<sequence length="323" mass="36498">MLHILEGGSWSIICTIRTGNAKVYSGWKAFVLENKVIVDDVCVFELIKGAQLCVNIKIFCAAGSTLMYDIVTKVPGVYDSKRKVIKVNNYIPSSQPKVVRIKELRHQARGSSGLNSKTKEEHDKGTEIGHSVKILGHCRLGHGSKRKKPEKEIVDDVSVDVHTKSIKVEQSEEDVDSLSFSRKLKKSGESFRMHTQQTEMAYAKRMTVLDKVRTIAYQRASFQILECICFNFYGAIICLKTIQSGDLGMSNMTLGYQKKQSPYLEIVWLDNKLKIGDVCAFELIKRTQPFLDVTIFRAAEKKPTHKIDEGVSDFKDKITKTRV</sequence>
<dbReference type="STRING" id="4081.K4CCR0"/>
<dbReference type="AlphaFoldDB" id="K4CCR0"/>
<proteinExistence type="predicted"/>
<dbReference type="CDD" id="cd10017">
    <property type="entry name" value="B3_DNA"/>
    <property type="match status" value="1"/>
</dbReference>
<dbReference type="EnsemblPlants" id="Solyc07g019480.1.1">
    <property type="protein sequence ID" value="Solyc07g019480.1.1"/>
    <property type="gene ID" value="Solyc07g019480.1"/>
</dbReference>
<dbReference type="Gene3D" id="2.40.330.10">
    <property type="entry name" value="DNA-binding pseudobarrel domain"/>
    <property type="match status" value="2"/>
</dbReference>
<feature type="domain" description="TF-B3" evidence="6">
    <location>
        <begin position="1"/>
        <end position="62"/>
    </location>
</feature>
<keyword evidence="4" id="KW-0804">Transcription</keyword>
<organism evidence="7">
    <name type="scientific">Solanum lycopersicum</name>
    <name type="common">Tomato</name>
    <name type="synonym">Lycopersicon esculentum</name>
    <dbReference type="NCBI Taxonomy" id="4081"/>
    <lineage>
        <taxon>Eukaryota</taxon>
        <taxon>Viridiplantae</taxon>
        <taxon>Streptophyta</taxon>
        <taxon>Embryophyta</taxon>
        <taxon>Tracheophyta</taxon>
        <taxon>Spermatophyta</taxon>
        <taxon>Magnoliopsida</taxon>
        <taxon>eudicotyledons</taxon>
        <taxon>Gunneridae</taxon>
        <taxon>Pentapetalae</taxon>
        <taxon>asterids</taxon>
        <taxon>lamiids</taxon>
        <taxon>Solanales</taxon>
        <taxon>Solanaceae</taxon>
        <taxon>Solanoideae</taxon>
        <taxon>Solaneae</taxon>
        <taxon>Solanum</taxon>
        <taxon>Solanum subgen. Lycopersicon</taxon>
    </lineage>
</organism>
<dbReference type="eggNOG" id="ENOG502S27N">
    <property type="taxonomic scope" value="Eukaryota"/>
</dbReference>
<dbReference type="InterPro" id="IPR015300">
    <property type="entry name" value="DNA-bd_pseudobarrel_sf"/>
</dbReference>
<protein>
    <recommendedName>
        <fullName evidence="6">TF-B3 domain-containing protein</fullName>
    </recommendedName>
</protein>
<reference evidence="7" key="1">
    <citation type="journal article" date="2012" name="Nature">
        <title>The tomato genome sequence provides insights into fleshy fruit evolution.</title>
        <authorList>
            <consortium name="Tomato Genome Consortium"/>
        </authorList>
    </citation>
    <scope>NUCLEOTIDE SEQUENCE [LARGE SCALE GENOMIC DNA]</scope>
    <source>
        <strain evidence="7">cv. Heinz 1706</strain>
    </source>
</reference>
<evidence type="ECO:0000313" key="7">
    <source>
        <dbReference type="EnsemblPlants" id="Solyc07g019480.1.1"/>
    </source>
</evidence>
<dbReference type="InParanoid" id="K4CCR0"/>
<dbReference type="InterPro" id="IPR044837">
    <property type="entry name" value="REM16-like"/>
</dbReference>
<dbReference type="GO" id="GO:0005634">
    <property type="term" value="C:nucleus"/>
    <property type="evidence" value="ECO:0007669"/>
    <property type="project" value="UniProtKB-SubCell"/>
</dbReference>
<accession>K4CCR0</accession>
<dbReference type="SUPFAM" id="SSF101936">
    <property type="entry name" value="DNA-binding pseudobarrel domain"/>
    <property type="match status" value="1"/>
</dbReference>
<dbReference type="PANTHER" id="PTHR31391:SF155">
    <property type="entry name" value="B3 DOMAIN-CONTAINING PROTEIN OS11G0197600"/>
    <property type="match status" value="1"/>
</dbReference>
<name>K4CCR0_SOLLC</name>
<dbReference type="PANTHER" id="PTHR31391">
    <property type="entry name" value="B3 DOMAIN-CONTAINING PROTEIN OS11G0197600-RELATED"/>
    <property type="match status" value="1"/>
</dbReference>
<evidence type="ECO:0000256" key="4">
    <source>
        <dbReference type="ARBA" id="ARBA00023163"/>
    </source>
</evidence>
<evidence type="ECO:0000256" key="3">
    <source>
        <dbReference type="ARBA" id="ARBA00023125"/>
    </source>
</evidence>
<evidence type="ECO:0000313" key="8">
    <source>
        <dbReference type="Proteomes" id="UP000004994"/>
    </source>
</evidence>
<dbReference type="GO" id="GO:0003677">
    <property type="term" value="F:DNA binding"/>
    <property type="evidence" value="ECO:0007669"/>
    <property type="project" value="UniProtKB-KW"/>
</dbReference>
<dbReference type="Gramene" id="Solyc07g019480.1.1">
    <property type="protein sequence ID" value="Solyc07g019480.1.1"/>
    <property type="gene ID" value="Solyc07g019480.1"/>
</dbReference>
<keyword evidence="2" id="KW-0805">Transcription regulation</keyword>
<dbReference type="HOGENOM" id="CLU_861672_0_0_1"/>
<evidence type="ECO:0000256" key="2">
    <source>
        <dbReference type="ARBA" id="ARBA00023015"/>
    </source>
</evidence>